<evidence type="ECO:0000313" key="2">
    <source>
        <dbReference type="EMBL" id="OGD09167.1"/>
    </source>
</evidence>
<reference evidence="2 3" key="1">
    <citation type="journal article" date="2016" name="Nat. Commun.">
        <title>Thousands of microbial genomes shed light on interconnected biogeochemical processes in an aquifer system.</title>
        <authorList>
            <person name="Anantharaman K."/>
            <person name="Brown C.T."/>
            <person name="Hug L.A."/>
            <person name="Sharon I."/>
            <person name="Castelle C.J."/>
            <person name="Probst A.J."/>
            <person name="Thomas B.C."/>
            <person name="Singh A."/>
            <person name="Wilkins M.J."/>
            <person name="Karaoz U."/>
            <person name="Brodie E.L."/>
            <person name="Williams K.H."/>
            <person name="Hubbard S.S."/>
            <person name="Banfield J.F."/>
        </authorList>
    </citation>
    <scope>NUCLEOTIDE SEQUENCE [LARGE SCALE GENOMIC DNA]</scope>
</reference>
<dbReference type="EMBL" id="MEXR01000037">
    <property type="protein sequence ID" value="OGD09167.1"/>
    <property type="molecule type" value="Genomic_DNA"/>
</dbReference>
<dbReference type="Proteomes" id="UP000176424">
    <property type="component" value="Unassembled WGS sequence"/>
</dbReference>
<organism evidence="2 3">
    <name type="scientific">Candidatus Amesbacteria bacterium RIFOXYB1_FULL_44_23</name>
    <dbReference type="NCBI Taxonomy" id="1797263"/>
    <lineage>
        <taxon>Bacteria</taxon>
        <taxon>Candidatus Amesiibacteriota</taxon>
    </lineage>
</organism>
<feature type="region of interest" description="Disordered" evidence="1">
    <location>
        <begin position="1"/>
        <end position="79"/>
    </location>
</feature>
<feature type="compositionally biased region" description="Polar residues" evidence="1">
    <location>
        <begin position="52"/>
        <end position="69"/>
    </location>
</feature>
<proteinExistence type="predicted"/>
<evidence type="ECO:0000256" key="1">
    <source>
        <dbReference type="SAM" id="MobiDB-lite"/>
    </source>
</evidence>
<dbReference type="AlphaFoldDB" id="A0A1F4ZUP4"/>
<sequence length="175" mass="19282">MALLPPRNLNLRTGRRESEYAPSSALTPRPDQIRFPASARTSLSGSEEKPQRTQQEPATSSEKSASRATGTKRYFTPDQEEEIADMRARQQTAEAEQKRVAAVKKGEEDWEFLGGVLKTLGSVGPNMTARANQIVDDWAQPTARGYPSQRYGTKIQEADQSWNCANGLPGVDGED</sequence>
<evidence type="ECO:0000313" key="3">
    <source>
        <dbReference type="Proteomes" id="UP000176424"/>
    </source>
</evidence>
<gene>
    <name evidence="2" type="ORF">A2397_04255</name>
</gene>
<name>A0A1F4ZUP4_9BACT</name>
<comment type="caution">
    <text evidence="2">The sequence shown here is derived from an EMBL/GenBank/DDBJ whole genome shotgun (WGS) entry which is preliminary data.</text>
</comment>
<protein>
    <submittedName>
        <fullName evidence="2">Uncharacterized protein</fullName>
    </submittedName>
</protein>
<accession>A0A1F4ZUP4</accession>